<dbReference type="InterPro" id="IPR032719">
    <property type="entry name" value="WbsX"/>
</dbReference>
<keyword evidence="1" id="KW-0808">Transferase</keyword>
<gene>
    <name evidence="1" type="ORF">SAMN06265349_103581</name>
</gene>
<protein>
    <submittedName>
        <fullName evidence="1">Glycosyltransferase WbsX</fullName>
    </submittedName>
</protein>
<dbReference type="RefSeq" id="WP_154275338.1">
    <property type="nucleotide sequence ID" value="NZ_FXTA01000003.1"/>
</dbReference>
<accession>A0A521DVD3</accession>
<dbReference type="EMBL" id="FXTA01000003">
    <property type="protein sequence ID" value="SMO75071.1"/>
    <property type="molecule type" value="Genomic_DNA"/>
</dbReference>
<sequence>MLVYRSYLIISIFIICGQNLFSQTSQKNNQKIKWGAYYFDGWTGTYPYHITPELTKSFSNRESKWGWITSSQEIMNEQIDLASNSGLSFFSFCWYYNGKEKYKNEPLNRSLSFYINSPNIGKLGYNLLVANHAGFIIGPDDWSTVCAEWINQFKSKAYLKIDGKPLITFFTLNTLVDKFQTEDKVKDAFNQLRRQAIEAGLKGVLIAVALGPNKKDISSAEACGVDILTGYNYHNAGFVSGKGIVPIENLQKKEVDVWNQFSKISSLPYIPVVTLNWDPRPWASTSKGYSDSPYFTGFSENSIYNSVFACKNWLQVNSNSTMKEKIGFIYAWNEYGEGAYLTPTKSSFNPLKGLKKALKN</sequence>
<evidence type="ECO:0000313" key="2">
    <source>
        <dbReference type="Proteomes" id="UP000317289"/>
    </source>
</evidence>
<evidence type="ECO:0000313" key="1">
    <source>
        <dbReference type="EMBL" id="SMO75071.1"/>
    </source>
</evidence>
<dbReference type="Proteomes" id="UP000317289">
    <property type="component" value="Unassembled WGS sequence"/>
</dbReference>
<organism evidence="1 2">
    <name type="scientific">Flavobacterium resistens</name>
    <dbReference type="NCBI Taxonomy" id="443612"/>
    <lineage>
        <taxon>Bacteria</taxon>
        <taxon>Pseudomonadati</taxon>
        <taxon>Bacteroidota</taxon>
        <taxon>Flavobacteriia</taxon>
        <taxon>Flavobacteriales</taxon>
        <taxon>Flavobacteriaceae</taxon>
        <taxon>Flavobacterium</taxon>
    </lineage>
</organism>
<reference evidence="1 2" key="1">
    <citation type="submission" date="2017-05" db="EMBL/GenBank/DDBJ databases">
        <authorList>
            <person name="Varghese N."/>
            <person name="Submissions S."/>
        </authorList>
    </citation>
    <scope>NUCLEOTIDE SEQUENCE [LARGE SCALE GENOMIC DNA]</scope>
    <source>
        <strain evidence="1 2">DSM 19382</strain>
    </source>
</reference>
<dbReference type="PANTHER" id="PTHR41244">
    <property type="entry name" value="RHAMNAN SYNTHESIS F"/>
    <property type="match status" value="1"/>
</dbReference>
<dbReference type="Pfam" id="PF14307">
    <property type="entry name" value="Glyco_tran_WbsX"/>
    <property type="match status" value="1"/>
</dbReference>
<dbReference type="Gene3D" id="3.20.20.80">
    <property type="entry name" value="Glycosidases"/>
    <property type="match status" value="1"/>
</dbReference>
<proteinExistence type="predicted"/>
<dbReference type="PANTHER" id="PTHR41244:SF1">
    <property type="entry name" value="GLYCOSYLTRANSFERASE"/>
    <property type="match status" value="1"/>
</dbReference>
<dbReference type="GO" id="GO:0016740">
    <property type="term" value="F:transferase activity"/>
    <property type="evidence" value="ECO:0007669"/>
    <property type="project" value="UniProtKB-KW"/>
</dbReference>
<name>A0A521DVD3_9FLAO</name>
<dbReference type="AlphaFoldDB" id="A0A521DVD3"/>